<name>A0A160DUA7_9GAMM</name>
<sequence length="502" mass="53250">MRGVSKKAGLVAGLAVFGLVFAGVASAVHLDPRGFGQVLLYPYYTVNAHQQTYLTVVNTADRAKAVQVSVREGYNGRPVLTFALFLSQYDVWTGTIFALEDIGGEGGAGAALLTTDASCTVPDLRDVADGTLNGHPYVRFALGPAPDGGPQGDARTREGHVELVALADLTGALRAAVSQDESGRPRGCHMVAGDLSNGVDDMHTPSGSLFGSAAVINVAEGTYYPFRADALRDFTRHELLSRSGEIADALGEVNDGAQATRVTAHVHAGDRSISASYDASAPQYRIDAVSAALMADAIHNEYVVDPALGAHSDWVVTFPTKRFYTDPALLPAGSAAVQPFVALFEAPGRSCVQAPIRYFNREQLTTPGDGSGFPGMPPPRYPKLCYGTNVASFLIGERPEASFVLGSRLLVEDFSLRDRFENGWAVMDLDPYVEPHRLRTSLNVGGAGDWGKTFLGLPAIGFWASNLVNGQVAEGVLSNYSGVSAHAMQATCVTEDETVFCE</sequence>
<proteinExistence type="predicted"/>
<dbReference type="Proteomes" id="UP000076830">
    <property type="component" value="Chromosome"/>
</dbReference>
<dbReference type="OrthoDB" id="5763254at2"/>
<dbReference type="EMBL" id="CP015249">
    <property type="protein sequence ID" value="ANB17611.1"/>
    <property type="molecule type" value="Genomic_DNA"/>
</dbReference>
<gene>
    <name evidence="1" type="ORF">I596_1587</name>
</gene>
<organism evidence="1 2">
    <name type="scientific">Dokdonella koreensis DS-123</name>
    <dbReference type="NCBI Taxonomy" id="1300342"/>
    <lineage>
        <taxon>Bacteria</taxon>
        <taxon>Pseudomonadati</taxon>
        <taxon>Pseudomonadota</taxon>
        <taxon>Gammaproteobacteria</taxon>
        <taxon>Lysobacterales</taxon>
        <taxon>Rhodanobacteraceae</taxon>
        <taxon>Dokdonella</taxon>
    </lineage>
</organism>
<dbReference type="PATRIC" id="fig|1300342.3.peg.1547"/>
<reference evidence="1 2" key="1">
    <citation type="submission" date="2016-04" db="EMBL/GenBank/DDBJ databases">
        <title>Complete genome sequence of Dokdonella koreensis DS-123T.</title>
        <authorList>
            <person name="Kim J.F."/>
            <person name="Lee H."/>
            <person name="Kwak M.-J."/>
        </authorList>
    </citation>
    <scope>NUCLEOTIDE SEQUENCE [LARGE SCALE GENOMIC DNA]</scope>
    <source>
        <strain evidence="1 2">DS-123</strain>
    </source>
</reference>
<accession>A0A160DUA7</accession>
<dbReference type="STRING" id="1300342.I596_1587"/>
<evidence type="ECO:0000313" key="2">
    <source>
        <dbReference type="Proteomes" id="UP000076830"/>
    </source>
</evidence>
<dbReference type="KEGG" id="dko:I596_1587"/>
<keyword evidence="2" id="KW-1185">Reference proteome</keyword>
<evidence type="ECO:0000313" key="1">
    <source>
        <dbReference type="EMBL" id="ANB17611.1"/>
    </source>
</evidence>
<dbReference type="RefSeq" id="WP_150132066.1">
    <property type="nucleotide sequence ID" value="NZ_CP015249.1"/>
</dbReference>
<protein>
    <submittedName>
        <fullName evidence="1">Uncharacterized protein</fullName>
    </submittedName>
</protein>
<dbReference type="AlphaFoldDB" id="A0A160DUA7"/>